<protein>
    <submittedName>
        <fullName evidence="2">(apollo) hypothetical protein</fullName>
    </submittedName>
</protein>
<dbReference type="AlphaFoldDB" id="A0A8S3XLL6"/>
<dbReference type="EMBL" id="CAJQZP010001188">
    <property type="protein sequence ID" value="CAG5027451.1"/>
    <property type="molecule type" value="Genomic_DNA"/>
</dbReference>
<keyword evidence="3" id="KW-1185">Reference proteome</keyword>
<comment type="caution">
    <text evidence="2">The sequence shown here is derived from an EMBL/GenBank/DDBJ whole genome shotgun (WGS) entry which is preliminary data.</text>
</comment>
<evidence type="ECO:0000313" key="2">
    <source>
        <dbReference type="EMBL" id="CAG5027451.1"/>
    </source>
</evidence>
<accession>A0A8S3XLL6</accession>
<evidence type="ECO:0000259" key="1">
    <source>
        <dbReference type="Pfam" id="PF14214"/>
    </source>
</evidence>
<name>A0A8S3XLL6_PARAO</name>
<proteinExistence type="predicted"/>
<reference evidence="2" key="1">
    <citation type="submission" date="2021-04" db="EMBL/GenBank/DDBJ databases">
        <authorList>
            <person name="Tunstrom K."/>
        </authorList>
    </citation>
    <scope>NUCLEOTIDE SEQUENCE</scope>
</reference>
<dbReference type="Proteomes" id="UP000691718">
    <property type="component" value="Unassembled WGS sequence"/>
</dbReference>
<dbReference type="InterPro" id="IPR025476">
    <property type="entry name" value="Helitron_helicase-like"/>
</dbReference>
<dbReference type="Pfam" id="PF14214">
    <property type="entry name" value="Helitron_like_N"/>
    <property type="match status" value="1"/>
</dbReference>
<sequence>MIRQLAPPTAFMTLSANETGWENMLKLLYKLKNEGTELSDEFLAEMSYVHKAQLVNEDAVTCAIYFNKMVKCLLKILQSKKRSPFGKYRVIHYFKRIEFQHRGSPHAHILLWLDNVPEDLLSNDPEVIKLIDELVSVSPSEASGNIKLVTHKHTFTCYKKMDPNKKQEYQFGAPFMPTKKNY</sequence>
<evidence type="ECO:0000313" key="3">
    <source>
        <dbReference type="Proteomes" id="UP000691718"/>
    </source>
</evidence>
<feature type="domain" description="Helitron helicase-like" evidence="1">
    <location>
        <begin position="1"/>
        <end position="111"/>
    </location>
</feature>
<dbReference type="OrthoDB" id="7208978at2759"/>
<gene>
    <name evidence="2" type="ORF">PAPOLLO_LOCUS18830</name>
</gene>
<organism evidence="2 3">
    <name type="scientific">Parnassius apollo</name>
    <name type="common">Apollo butterfly</name>
    <name type="synonym">Papilio apollo</name>
    <dbReference type="NCBI Taxonomy" id="110799"/>
    <lineage>
        <taxon>Eukaryota</taxon>
        <taxon>Metazoa</taxon>
        <taxon>Ecdysozoa</taxon>
        <taxon>Arthropoda</taxon>
        <taxon>Hexapoda</taxon>
        <taxon>Insecta</taxon>
        <taxon>Pterygota</taxon>
        <taxon>Neoptera</taxon>
        <taxon>Endopterygota</taxon>
        <taxon>Lepidoptera</taxon>
        <taxon>Glossata</taxon>
        <taxon>Ditrysia</taxon>
        <taxon>Papilionoidea</taxon>
        <taxon>Papilionidae</taxon>
        <taxon>Parnassiinae</taxon>
        <taxon>Parnassini</taxon>
        <taxon>Parnassius</taxon>
        <taxon>Parnassius</taxon>
    </lineage>
</organism>